<evidence type="ECO:0000256" key="2">
    <source>
        <dbReference type="SAM" id="Phobius"/>
    </source>
</evidence>
<name>A0ABU6HDU1_9RHOB</name>
<keyword evidence="3" id="KW-0378">Hydrolase</keyword>
<comment type="caution">
    <text evidence="3">The sequence shown here is derived from an EMBL/GenBank/DDBJ whole genome shotgun (WGS) entry which is preliminary data.</text>
</comment>
<dbReference type="Gene3D" id="1.10.150.20">
    <property type="entry name" value="5' to 3' exonuclease, C-terminal subdomain"/>
    <property type="match status" value="1"/>
</dbReference>
<gene>
    <name evidence="3" type="ORF">VK792_01945</name>
</gene>
<keyword evidence="2" id="KW-0472">Membrane</keyword>
<proteinExistence type="predicted"/>
<keyword evidence="3" id="KW-0255">Endonuclease</keyword>
<feature type="transmembrane region" description="Helical" evidence="2">
    <location>
        <begin position="38"/>
        <end position="60"/>
    </location>
</feature>
<organism evidence="3 4">
    <name type="scientific">Mesobacterium hydrothermale</name>
    <dbReference type="NCBI Taxonomy" id="3111907"/>
    <lineage>
        <taxon>Bacteria</taxon>
        <taxon>Pseudomonadati</taxon>
        <taxon>Pseudomonadota</taxon>
        <taxon>Alphaproteobacteria</taxon>
        <taxon>Rhodobacterales</taxon>
        <taxon>Roseobacteraceae</taxon>
        <taxon>Mesobacterium</taxon>
    </lineage>
</organism>
<dbReference type="RefSeq" id="WP_326295662.1">
    <property type="nucleotide sequence ID" value="NZ_JAYLLH010000002.1"/>
</dbReference>
<evidence type="ECO:0000256" key="1">
    <source>
        <dbReference type="SAM" id="MobiDB-lite"/>
    </source>
</evidence>
<feature type="region of interest" description="Disordered" evidence="1">
    <location>
        <begin position="111"/>
        <end position="166"/>
    </location>
</feature>
<accession>A0ABU6HDU1</accession>
<evidence type="ECO:0000313" key="4">
    <source>
        <dbReference type="Proteomes" id="UP001348149"/>
    </source>
</evidence>
<keyword evidence="2" id="KW-1133">Transmembrane helix</keyword>
<dbReference type="Proteomes" id="UP001348149">
    <property type="component" value="Unassembled WGS sequence"/>
</dbReference>
<reference evidence="3 4" key="1">
    <citation type="submission" date="2024-01" db="EMBL/GenBank/DDBJ databases">
        <title>Mesobacterium rodlantinim sp. nov., isolated from shallow sea hydrothermal systems off Kueishantao Island.</title>
        <authorList>
            <person name="Su Z."/>
            <person name="Tang K."/>
        </authorList>
    </citation>
    <scope>NUCLEOTIDE SEQUENCE [LARGE SCALE GENOMIC DNA]</scope>
    <source>
        <strain evidence="3 4">TK19101</strain>
    </source>
</reference>
<evidence type="ECO:0000313" key="3">
    <source>
        <dbReference type="EMBL" id="MEC3860035.1"/>
    </source>
</evidence>
<dbReference type="EMBL" id="JAYLLH010000002">
    <property type="protein sequence ID" value="MEC3860035.1"/>
    <property type="molecule type" value="Genomic_DNA"/>
</dbReference>
<feature type="compositionally biased region" description="Low complexity" evidence="1">
    <location>
        <begin position="114"/>
        <end position="133"/>
    </location>
</feature>
<feature type="transmembrane region" description="Helical" evidence="2">
    <location>
        <begin position="12"/>
        <end position="32"/>
    </location>
</feature>
<keyword evidence="3" id="KW-0540">Nuclease</keyword>
<dbReference type="GO" id="GO:0004519">
    <property type="term" value="F:endonuclease activity"/>
    <property type="evidence" value="ECO:0007669"/>
    <property type="project" value="UniProtKB-KW"/>
</dbReference>
<keyword evidence="2" id="KW-0812">Transmembrane</keyword>
<protein>
    <submittedName>
        <fullName evidence="3">Endonuclease</fullName>
    </submittedName>
</protein>
<keyword evidence="4" id="KW-1185">Reference proteome</keyword>
<sequence length="244" mass="24889">MSDMSGGTGCSVRCWLTAAAICVVTALLALAGHYTLGAAVVLGVIACVLLGLLFTWLFCAGVPKLGVSAMPAPAPVAPVTQPAPVATAPVAPAAAPAPAAAKPVTEVKAPEPAPVAVVSEEPAPVDDAPGDGDAAADRDGDGVAEGSDEGRKPAGLAAARDGGPDDLKRIKGIGPKLEQLCHELGFYHFDQIADWTADEVAWVDANLKGFKGRVTRDNWVEQAKLLATGGETEFSKRVDKGDVY</sequence>